<accession>A0A2T7BD58</accession>
<dbReference type="CDD" id="cd00038">
    <property type="entry name" value="CAP_ED"/>
    <property type="match status" value="1"/>
</dbReference>
<dbReference type="AlphaFoldDB" id="A0A2T7BD58"/>
<organism evidence="2 3">
    <name type="scientific">Chitinophaga parva</name>
    <dbReference type="NCBI Taxonomy" id="2169414"/>
    <lineage>
        <taxon>Bacteria</taxon>
        <taxon>Pseudomonadati</taxon>
        <taxon>Bacteroidota</taxon>
        <taxon>Chitinophagia</taxon>
        <taxon>Chitinophagales</taxon>
        <taxon>Chitinophagaceae</taxon>
        <taxon>Chitinophaga</taxon>
    </lineage>
</organism>
<gene>
    <name evidence="2" type="ORF">DCC81_21715</name>
</gene>
<name>A0A2T7BD58_9BACT</name>
<dbReference type="RefSeq" id="WP_108688770.1">
    <property type="nucleotide sequence ID" value="NZ_QCYK01000003.1"/>
</dbReference>
<dbReference type="EMBL" id="QCYK01000003">
    <property type="protein sequence ID" value="PUZ23026.1"/>
    <property type="molecule type" value="Genomic_DNA"/>
</dbReference>
<comment type="caution">
    <text evidence="2">The sequence shown here is derived from an EMBL/GenBank/DDBJ whole genome shotgun (WGS) entry which is preliminary data.</text>
</comment>
<evidence type="ECO:0000259" key="1">
    <source>
        <dbReference type="Pfam" id="PF00027"/>
    </source>
</evidence>
<dbReference type="InterPro" id="IPR014710">
    <property type="entry name" value="RmlC-like_jellyroll"/>
</dbReference>
<sequence length="196" mass="23017">MFEVFEKYIQAQSQISREQIKLIYSFSKERTINKNEFVLREGEVSPTHFVAKGLLRLCQIDTGGNEHILKFAHENRWISDRESYLNNSPSTLNIRAIEDSYILVWKKSDFDHLLNELPLFRQLMRYLSAKNQIANQNRLYKSISLSAEEKYIDIITNQPIPYERVPLHMIASYLGLSRETLSRVRKNLAQPKQPSL</sequence>
<keyword evidence="3" id="KW-1185">Reference proteome</keyword>
<feature type="domain" description="Cyclic nucleotide-binding" evidence="1">
    <location>
        <begin position="30"/>
        <end position="115"/>
    </location>
</feature>
<dbReference type="Pfam" id="PF00027">
    <property type="entry name" value="cNMP_binding"/>
    <property type="match status" value="1"/>
</dbReference>
<dbReference type="InterPro" id="IPR018490">
    <property type="entry name" value="cNMP-bd_dom_sf"/>
</dbReference>
<evidence type="ECO:0000313" key="3">
    <source>
        <dbReference type="Proteomes" id="UP000244450"/>
    </source>
</evidence>
<protein>
    <submittedName>
        <fullName evidence="2">Cyclic nucleotide-binding protein</fullName>
    </submittedName>
</protein>
<dbReference type="SUPFAM" id="SSF51206">
    <property type="entry name" value="cAMP-binding domain-like"/>
    <property type="match status" value="1"/>
</dbReference>
<evidence type="ECO:0000313" key="2">
    <source>
        <dbReference type="EMBL" id="PUZ23026.1"/>
    </source>
</evidence>
<dbReference type="InterPro" id="IPR000595">
    <property type="entry name" value="cNMP-bd_dom"/>
</dbReference>
<dbReference type="Gene3D" id="2.60.120.10">
    <property type="entry name" value="Jelly Rolls"/>
    <property type="match status" value="1"/>
</dbReference>
<dbReference type="Proteomes" id="UP000244450">
    <property type="component" value="Unassembled WGS sequence"/>
</dbReference>
<reference evidence="2 3" key="1">
    <citation type="submission" date="2018-04" db="EMBL/GenBank/DDBJ databases">
        <title>Chitinophaga fuyangensis sp. nov., isolated from soil in a chemical factory.</title>
        <authorList>
            <person name="Chen K."/>
        </authorList>
    </citation>
    <scope>NUCLEOTIDE SEQUENCE [LARGE SCALE GENOMIC DNA]</scope>
    <source>
        <strain evidence="2 3">LY-1</strain>
    </source>
</reference>
<proteinExistence type="predicted"/>
<dbReference type="OrthoDB" id="9152304at2"/>